<keyword evidence="3" id="KW-1185">Reference proteome</keyword>
<evidence type="ECO:0008006" key="4">
    <source>
        <dbReference type="Google" id="ProtNLM"/>
    </source>
</evidence>
<protein>
    <recommendedName>
        <fullName evidence="4">Lipoprotein</fullName>
    </recommendedName>
</protein>
<feature type="chain" id="PRO_5046864084" description="Lipoprotein" evidence="1">
    <location>
        <begin position="27"/>
        <end position="210"/>
    </location>
</feature>
<keyword evidence="1" id="KW-0732">Signal</keyword>
<comment type="caution">
    <text evidence="2">The sequence shown here is derived from an EMBL/GenBank/DDBJ whole genome shotgun (WGS) entry which is preliminary data.</text>
</comment>
<dbReference type="PROSITE" id="PS51257">
    <property type="entry name" value="PROKAR_LIPOPROTEIN"/>
    <property type="match status" value="1"/>
</dbReference>
<proteinExistence type="predicted"/>
<dbReference type="EMBL" id="JAUSRO010000019">
    <property type="protein sequence ID" value="MDP9902541.1"/>
    <property type="molecule type" value="Genomic_DNA"/>
</dbReference>
<accession>A0ABT9SDU9</accession>
<dbReference type="RefSeq" id="WP_307692275.1">
    <property type="nucleotide sequence ID" value="NZ_JAUSRO010000019.1"/>
</dbReference>
<name>A0ABT9SDU9_9BURK</name>
<gene>
    <name evidence="2" type="ORF">J2W36_004818</name>
</gene>
<organism evidence="2 3">
    <name type="scientific">Variovorax ginsengisoli</name>
    <dbReference type="NCBI Taxonomy" id="363844"/>
    <lineage>
        <taxon>Bacteria</taxon>
        <taxon>Pseudomonadati</taxon>
        <taxon>Pseudomonadota</taxon>
        <taxon>Betaproteobacteria</taxon>
        <taxon>Burkholderiales</taxon>
        <taxon>Comamonadaceae</taxon>
        <taxon>Variovorax</taxon>
    </lineage>
</organism>
<evidence type="ECO:0000313" key="3">
    <source>
        <dbReference type="Proteomes" id="UP001226867"/>
    </source>
</evidence>
<evidence type="ECO:0000313" key="2">
    <source>
        <dbReference type="EMBL" id="MDP9902541.1"/>
    </source>
</evidence>
<evidence type="ECO:0000256" key="1">
    <source>
        <dbReference type="SAM" id="SignalP"/>
    </source>
</evidence>
<sequence length="210" mass="22929">MSWRPRFLLWGACLLAAAGLSACHRASDAPPEDFTATLQSYLAEHGDLCLGKTQWPIDVTQHEIDIGERNARQMPVFERLGLVHSTVADVEVDDEGTLHRMQVRRFDLTAEGRKHYIAHAAGAASHDFCVAHLSLDHVVDAQPGTDAKGHRTAVVNYTYQVTPAPWLQDAEVQRVLPMVAGVLRGAGSARLQETFVQTGSGWQPVGLQGS</sequence>
<reference evidence="2 3" key="1">
    <citation type="submission" date="2023-07" db="EMBL/GenBank/DDBJ databases">
        <title>Sorghum-associated microbial communities from plants grown in Nebraska, USA.</title>
        <authorList>
            <person name="Schachtman D."/>
        </authorList>
    </citation>
    <scope>NUCLEOTIDE SEQUENCE [LARGE SCALE GENOMIC DNA]</scope>
    <source>
        <strain evidence="2 3">DS1607</strain>
    </source>
</reference>
<feature type="signal peptide" evidence="1">
    <location>
        <begin position="1"/>
        <end position="26"/>
    </location>
</feature>
<dbReference type="Proteomes" id="UP001226867">
    <property type="component" value="Unassembled WGS sequence"/>
</dbReference>